<dbReference type="EMBL" id="JBKBDE010000003">
    <property type="protein sequence ID" value="MFN6551167.1"/>
    <property type="molecule type" value="Genomic_DNA"/>
</dbReference>
<gene>
    <name evidence="2" type="ORF">ACK4CP_12235</name>
</gene>
<dbReference type="InterPro" id="IPR037523">
    <property type="entry name" value="VOC_core"/>
</dbReference>
<feature type="domain" description="VOC" evidence="1">
    <location>
        <begin position="38"/>
        <end position="156"/>
    </location>
</feature>
<dbReference type="Gene3D" id="3.30.720.120">
    <property type="match status" value="1"/>
</dbReference>
<dbReference type="Gene3D" id="3.30.720.110">
    <property type="match status" value="1"/>
</dbReference>
<reference evidence="2 3" key="1">
    <citation type="submission" date="2024-12" db="EMBL/GenBank/DDBJ databases">
        <title>The coexistence of Mycolicibacterium septicum and Mycolicibacterium nivoides in clinical samples.</title>
        <authorList>
            <person name="Wang C."/>
            <person name="Feng Y."/>
            <person name="Zong Z."/>
        </authorList>
    </citation>
    <scope>NUCLEOTIDE SEQUENCE [LARGE SCALE GENOMIC DNA]</scope>
    <source>
        <strain evidence="2 3">120310</strain>
    </source>
</reference>
<evidence type="ECO:0000313" key="2">
    <source>
        <dbReference type="EMBL" id="MFN6551167.1"/>
    </source>
</evidence>
<dbReference type="InterPro" id="IPR029068">
    <property type="entry name" value="Glyas_Bleomycin-R_OHBP_Dase"/>
</dbReference>
<dbReference type="SUPFAM" id="SSF54593">
    <property type="entry name" value="Glyoxalase/Bleomycin resistance protein/Dihydroxybiphenyl dioxygenase"/>
    <property type="match status" value="1"/>
</dbReference>
<proteinExistence type="predicted"/>
<dbReference type="Proteomes" id="UP001635817">
    <property type="component" value="Unassembled WGS sequence"/>
</dbReference>
<dbReference type="PROSITE" id="PS51819">
    <property type="entry name" value="VOC"/>
    <property type="match status" value="1"/>
</dbReference>
<name>A0ABW9LTD9_9MYCO</name>
<dbReference type="RefSeq" id="WP_409549858.1">
    <property type="nucleotide sequence ID" value="NZ_JBKBDE010000003.1"/>
</dbReference>
<comment type="caution">
    <text evidence="2">The sequence shown here is derived from an EMBL/GenBank/DDBJ whole genome shotgun (WGS) entry which is preliminary data.</text>
</comment>
<sequence length="208" mass="23422">MARTEELSFWFKNWPAVSRSNSREERKPMTAVPAAPAGFSTINPFIVTREAEGLIRFLTDVFDGIEHPDARTVDDDGLLLHAELQIGGSTVMFAERKPGWAFTPALLQVYVDNVDIVLERAAAGGAEIITRPTEFFGDVFSRFLDPWHNLWWVYQSGTALDNNWGESSTGTDWSDTPDDSAAWEPTPELTYIHDTLLQALRKVRDPHK</sequence>
<organism evidence="2 3">
    <name type="scientific">Mycolicibacterium septicum</name>
    <dbReference type="NCBI Taxonomy" id="98668"/>
    <lineage>
        <taxon>Bacteria</taxon>
        <taxon>Bacillati</taxon>
        <taxon>Actinomycetota</taxon>
        <taxon>Actinomycetes</taxon>
        <taxon>Mycobacteriales</taxon>
        <taxon>Mycobacteriaceae</taxon>
        <taxon>Mycolicibacterium</taxon>
    </lineage>
</organism>
<protein>
    <submittedName>
        <fullName evidence="2">VOC family protein</fullName>
    </submittedName>
</protein>
<evidence type="ECO:0000313" key="3">
    <source>
        <dbReference type="Proteomes" id="UP001635817"/>
    </source>
</evidence>
<evidence type="ECO:0000259" key="1">
    <source>
        <dbReference type="PROSITE" id="PS51819"/>
    </source>
</evidence>
<dbReference type="Pfam" id="PF00903">
    <property type="entry name" value="Glyoxalase"/>
    <property type="match status" value="1"/>
</dbReference>
<dbReference type="InterPro" id="IPR004360">
    <property type="entry name" value="Glyas_Fos-R_dOase_dom"/>
</dbReference>
<accession>A0ABW9LTD9</accession>
<keyword evidence="3" id="KW-1185">Reference proteome</keyword>